<sequence>MPFGTFKTSEFRGAIPVSSPPYPSTQDEFTDMDVLSIRYYSEHDAVKDLVPAELELAEEPLITLSLIKYGFSLIGPYTEFISSVEVKWQGKTYDYYIELILDNEGAIFAGRERWGFPKVFGKVVWDSSSTNPAAPPGFVTGHAERPVGSKLVQMSIKPLQKVQALGPFNQVSPHLGLRCIPASNPHDPPVLREFIPGSLGITHAEVWTGEGSVGLFNVSEFDPIHRLKVVRYESAMVFRHASATLNPANERFAI</sequence>
<protein>
    <submittedName>
        <fullName evidence="1">Acetoacetate decarboxylase</fullName>
    </submittedName>
</protein>
<dbReference type="SUPFAM" id="SSF160104">
    <property type="entry name" value="Acetoacetate decarboxylase-like"/>
    <property type="match status" value="1"/>
</dbReference>
<dbReference type="AlphaFoldDB" id="A0A395RL87"/>
<dbReference type="Proteomes" id="UP000266152">
    <property type="component" value="Unassembled WGS sequence"/>
</dbReference>
<accession>A0A395RL87</accession>
<dbReference type="GO" id="GO:0016829">
    <property type="term" value="F:lyase activity"/>
    <property type="evidence" value="ECO:0007669"/>
    <property type="project" value="InterPro"/>
</dbReference>
<reference evidence="1 2" key="1">
    <citation type="journal article" date="2018" name="PLoS Pathog.">
        <title>Evolution of structural diversity of trichothecenes, a family of toxins produced by plant pathogenic and entomopathogenic fungi.</title>
        <authorList>
            <person name="Proctor R.H."/>
            <person name="McCormick S.P."/>
            <person name="Kim H.S."/>
            <person name="Cardoza R.E."/>
            <person name="Stanley A.M."/>
            <person name="Lindo L."/>
            <person name="Kelly A."/>
            <person name="Brown D.W."/>
            <person name="Lee T."/>
            <person name="Vaughan M.M."/>
            <person name="Alexander N.J."/>
            <person name="Busman M."/>
            <person name="Gutierrez S."/>
        </authorList>
    </citation>
    <scope>NUCLEOTIDE SEQUENCE [LARGE SCALE GENOMIC DNA]</scope>
    <source>
        <strain evidence="1 2">NRRL 3299</strain>
    </source>
</reference>
<dbReference type="Gene3D" id="2.40.400.10">
    <property type="entry name" value="Acetoacetate decarboxylase-like"/>
    <property type="match status" value="1"/>
</dbReference>
<comment type="caution">
    <text evidence="1">The sequence shown here is derived from an EMBL/GenBank/DDBJ whole genome shotgun (WGS) entry which is preliminary data.</text>
</comment>
<evidence type="ECO:0000313" key="1">
    <source>
        <dbReference type="EMBL" id="RGP60877.1"/>
    </source>
</evidence>
<evidence type="ECO:0000313" key="2">
    <source>
        <dbReference type="Proteomes" id="UP000266152"/>
    </source>
</evidence>
<dbReference type="InterPro" id="IPR023375">
    <property type="entry name" value="ADC_dom_sf"/>
</dbReference>
<dbReference type="Pfam" id="PF06314">
    <property type="entry name" value="ADC"/>
    <property type="match status" value="1"/>
</dbReference>
<dbReference type="InterPro" id="IPR010451">
    <property type="entry name" value="Acetoacetate_decarboxylase"/>
</dbReference>
<organism evidence="1 2">
    <name type="scientific">Fusarium sporotrichioides</name>
    <dbReference type="NCBI Taxonomy" id="5514"/>
    <lineage>
        <taxon>Eukaryota</taxon>
        <taxon>Fungi</taxon>
        <taxon>Dikarya</taxon>
        <taxon>Ascomycota</taxon>
        <taxon>Pezizomycotina</taxon>
        <taxon>Sordariomycetes</taxon>
        <taxon>Hypocreomycetidae</taxon>
        <taxon>Hypocreales</taxon>
        <taxon>Nectriaceae</taxon>
        <taxon>Fusarium</taxon>
    </lineage>
</organism>
<dbReference type="STRING" id="5514.A0A395RL87"/>
<proteinExistence type="predicted"/>
<name>A0A395RL87_FUSSP</name>
<gene>
    <name evidence="1" type="ORF">FSPOR_10378</name>
</gene>
<keyword evidence="2" id="KW-1185">Reference proteome</keyword>
<dbReference type="EMBL" id="PXOF01000178">
    <property type="protein sequence ID" value="RGP60877.1"/>
    <property type="molecule type" value="Genomic_DNA"/>
</dbReference>